<dbReference type="EMBL" id="PRLB01000007">
    <property type="protein sequence ID" value="RAW53906.1"/>
    <property type="molecule type" value="Genomic_DNA"/>
</dbReference>
<gene>
    <name evidence="2" type="ORF">C4N26_08410</name>
</gene>
<reference evidence="2 3" key="1">
    <citation type="submission" date="2018-02" db="EMBL/GenBank/DDBJ databases">
        <title>Complete genome sequencing of Faecalibacterium prausnitzii strains isolated from the human gut.</title>
        <authorList>
            <person name="Fitzgerald B.C."/>
            <person name="Shkoporov A.N."/>
            <person name="Ross P.R."/>
            <person name="Hill C."/>
        </authorList>
    </citation>
    <scope>NUCLEOTIDE SEQUENCE [LARGE SCALE GENOMIC DNA]</scope>
    <source>
        <strain evidence="2 3">APC942/32-1</strain>
    </source>
</reference>
<accession>A0A329TYZ5</accession>
<evidence type="ECO:0000313" key="2">
    <source>
        <dbReference type="EMBL" id="RAW53906.1"/>
    </source>
</evidence>
<comment type="caution">
    <text evidence="2">The sequence shown here is derived from an EMBL/GenBank/DDBJ whole genome shotgun (WGS) entry which is preliminary data.</text>
</comment>
<evidence type="ECO:0000256" key="1">
    <source>
        <dbReference type="SAM" id="Phobius"/>
    </source>
</evidence>
<sequence length="113" mass="12563">MLHRSLMPAAEAAGTRPLIAAAVADAPATRRKLRREILFCSIIIPLFFAWYTLRSICSSSIRLADIVLQCASRRKISSGIGHILQISDKNDFSFEIILSDSLFIVNHLHAKDV</sequence>
<evidence type="ECO:0000313" key="3">
    <source>
        <dbReference type="Proteomes" id="UP000251144"/>
    </source>
</evidence>
<feature type="transmembrane region" description="Helical" evidence="1">
    <location>
        <begin position="37"/>
        <end position="53"/>
    </location>
</feature>
<dbReference type="Proteomes" id="UP000251144">
    <property type="component" value="Unassembled WGS sequence"/>
</dbReference>
<dbReference type="AlphaFoldDB" id="A0A329TYZ5"/>
<name>A0A329TYZ5_9FIRM</name>
<organism evidence="2 3">
    <name type="scientific">Faecalibacterium prausnitzii</name>
    <dbReference type="NCBI Taxonomy" id="853"/>
    <lineage>
        <taxon>Bacteria</taxon>
        <taxon>Bacillati</taxon>
        <taxon>Bacillota</taxon>
        <taxon>Clostridia</taxon>
        <taxon>Eubacteriales</taxon>
        <taxon>Oscillospiraceae</taxon>
        <taxon>Faecalibacterium</taxon>
    </lineage>
</organism>
<protein>
    <submittedName>
        <fullName evidence="2">Uncharacterized protein</fullName>
    </submittedName>
</protein>
<keyword evidence="1" id="KW-0812">Transmembrane</keyword>
<keyword evidence="1" id="KW-0472">Membrane</keyword>
<keyword evidence="1" id="KW-1133">Transmembrane helix</keyword>
<proteinExistence type="predicted"/>